<dbReference type="AlphaFoldDB" id="A0A0K2TSZ3"/>
<accession>A0A0K2TSZ3</accession>
<dbReference type="EMBL" id="HACA01011431">
    <property type="protein sequence ID" value="CDW28792.1"/>
    <property type="molecule type" value="Transcribed_RNA"/>
</dbReference>
<protein>
    <submittedName>
        <fullName evidence="1">Uncharacterized protein</fullName>
    </submittedName>
</protein>
<organism evidence="1">
    <name type="scientific">Lepeophtheirus salmonis</name>
    <name type="common">Salmon louse</name>
    <name type="synonym">Caligus salmonis</name>
    <dbReference type="NCBI Taxonomy" id="72036"/>
    <lineage>
        <taxon>Eukaryota</taxon>
        <taxon>Metazoa</taxon>
        <taxon>Ecdysozoa</taxon>
        <taxon>Arthropoda</taxon>
        <taxon>Crustacea</taxon>
        <taxon>Multicrustacea</taxon>
        <taxon>Hexanauplia</taxon>
        <taxon>Copepoda</taxon>
        <taxon>Siphonostomatoida</taxon>
        <taxon>Caligidae</taxon>
        <taxon>Lepeophtheirus</taxon>
    </lineage>
</organism>
<evidence type="ECO:0000313" key="1">
    <source>
        <dbReference type="EMBL" id="CDW28792.1"/>
    </source>
</evidence>
<sequence length="98" mass="11072">MRTRTKFCRPDGSDALLTEMLHLLGHVSQGAILGNHIVVPRESAIQIREAIVSQKLIVDVRVGFDEVRRHLSAVGRHDTEDYHLRWMFGPEGSLNLNS</sequence>
<reference evidence="1" key="1">
    <citation type="submission" date="2014-05" db="EMBL/GenBank/DDBJ databases">
        <authorList>
            <person name="Chronopoulou M."/>
        </authorList>
    </citation>
    <scope>NUCLEOTIDE SEQUENCE</scope>
    <source>
        <tissue evidence="1">Whole organism</tissue>
    </source>
</reference>
<name>A0A0K2TSZ3_LEPSM</name>
<proteinExistence type="predicted"/>